<evidence type="ECO:0000256" key="2">
    <source>
        <dbReference type="ARBA" id="ARBA00010944"/>
    </source>
</evidence>
<dbReference type="eggNOG" id="COG1091">
    <property type="taxonomic scope" value="Bacteria"/>
</dbReference>
<evidence type="ECO:0000256" key="6">
    <source>
        <dbReference type="RuleBase" id="RU364082"/>
    </source>
</evidence>
<evidence type="ECO:0000256" key="1">
    <source>
        <dbReference type="ARBA" id="ARBA00004781"/>
    </source>
</evidence>
<comment type="catalytic activity">
    <reaction evidence="5 6">
        <text>dTDP-beta-L-rhamnose + NADP(+) = dTDP-4-dehydro-beta-L-rhamnose + NADPH + H(+)</text>
        <dbReference type="Rhea" id="RHEA:21796"/>
        <dbReference type="ChEBI" id="CHEBI:15378"/>
        <dbReference type="ChEBI" id="CHEBI:57510"/>
        <dbReference type="ChEBI" id="CHEBI:57783"/>
        <dbReference type="ChEBI" id="CHEBI:58349"/>
        <dbReference type="ChEBI" id="CHEBI:62830"/>
        <dbReference type="EC" id="1.1.1.133"/>
    </reaction>
</comment>
<reference evidence="8 9" key="1">
    <citation type="journal article" date="2011" name="J. Bacteriol.">
        <title>Complete genome sequence of seawater bacterium Glaciecola nitratireducens FR1064T.</title>
        <authorList>
            <person name="Bian F."/>
            <person name="Qin Q.L."/>
            <person name="Xie B.B."/>
            <person name="Shu Y.L."/>
            <person name="Zhang X.Y."/>
            <person name="Yu Y."/>
            <person name="Chen B."/>
            <person name="Chen X.L."/>
            <person name="Zhou B.C."/>
            <person name="Zhang Y.Z."/>
        </authorList>
    </citation>
    <scope>NUCLEOTIDE SEQUENCE [LARGE SCALE GENOMIC DNA]</scope>
    <source>
        <strain evidence="9">JCM 12485 / KCTC 12276 / FR1064</strain>
    </source>
</reference>
<dbReference type="SUPFAM" id="SSF51735">
    <property type="entry name" value="NAD(P)-binding Rossmann-fold domains"/>
    <property type="match status" value="1"/>
</dbReference>
<protein>
    <recommendedName>
        <fullName evidence="4 6">dTDP-4-dehydrorhamnose reductase</fullName>
        <ecNumber evidence="3 6">1.1.1.133</ecNumber>
    </recommendedName>
</protein>
<feature type="domain" description="RmlD-like substrate binding" evidence="7">
    <location>
        <begin position="2"/>
        <end position="296"/>
    </location>
</feature>
<dbReference type="UniPathway" id="UPA00124"/>
<keyword evidence="6" id="KW-0521">NADP</keyword>
<comment type="similarity">
    <text evidence="2 6">Belongs to the dTDP-4-dehydrorhamnose reductase family.</text>
</comment>
<dbReference type="NCBIfam" id="TIGR01214">
    <property type="entry name" value="rmlD"/>
    <property type="match status" value="1"/>
</dbReference>
<evidence type="ECO:0000313" key="9">
    <source>
        <dbReference type="Proteomes" id="UP000009282"/>
    </source>
</evidence>
<comment type="function">
    <text evidence="6">Catalyzes the reduction of dTDP-6-deoxy-L-lyxo-4-hexulose to yield dTDP-L-rhamnose.</text>
</comment>
<dbReference type="GO" id="GO:0019305">
    <property type="term" value="P:dTDP-rhamnose biosynthetic process"/>
    <property type="evidence" value="ECO:0007669"/>
    <property type="project" value="UniProtKB-UniPathway"/>
</dbReference>
<dbReference type="PANTHER" id="PTHR10491:SF4">
    <property type="entry name" value="METHIONINE ADENOSYLTRANSFERASE 2 SUBUNIT BETA"/>
    <property type="match status" value="1"/>
</dbReference>
<dbReference type="InterPro" id="IPR005913">
    <property type="entry name" value="dTDP_dehydrorham_reduct"/>
</dbReference>
<evidence type="ECO:0000313" key="8">
    <source>
        <dbReference type="EMBL" id="AEP31186.1"/>
    </source>
</evidence>
<dbReference type="EMBL" id="CP003060">
    <property type="protein sequence ID" value="AEP31186.1"/>
    <property type="molecule type" value="Genomic_DNA"/>
</dbReference>
<sequence length="302" mass="33170">MIVIIGKSGQLAQALAKQLQAAGNENFVCLGRDDIDITSFDALSEKLSSYLANGADTVNKCEVNVIINASAYTAVDKAEEEITQSTLINATAVKNLALVAKEMNAYFLHISTDYVFSGKQNTPYLPASEYAPINQYGKSKMAGELAISESYAENSAILRTSWVYSEFGTNFVKSMLRLMNERDALNIVYDQIGSPTNADTLASVSLDFVGNKVTGIHHVCDLGVTSWFDFAKAIYQFGKELGLLSKDVRIMPILSSAYPTPAKRPHYSVLDTTSTQQSLSNFELPYWQDSLYKTLSLLKQDS</sequence>
<keyword evidence="6" id="KW-0560">Oxidoreductase</keyword>
<dbReference type="OrthoDB" id="9803892at2"/>
<dbReference type="Pfam" id="PF04321">
    <property type="entry name" value="RmlD_sub_bind"/>
    <property type="match status" value="1"/>
</dbReference>
<dbReference type="EC" id="1.1.1.133" evidence="3 6"/>
<accession>G4QIN1</accession>
<proteinExistence type="inferred from homology"/>
<dbReference type="Proteomes" id="UP000009282">
    <property type="component" value="Chromosome"/>
</dbReference>
<comment type="cofactor">
    <cofactor evidence="6">
        <name>Mg(2+)</name>
        <dbReference type="ChEBI" id="CHEBI:18420"/>
    </cofactor>
    <text evidence="6">Binds 1 Mg(2+) ion per monomer.</text>
</comment>
<dbReference type="Gene3D" id="3.40.50.720">
    <property type="entry name" value="NAD(P)-binding Rossmann-like Domain"/>
    <property type="match status" value="1"/>
</dbReference>
<dbReference type="CDD" id="cd05254">
    <property type="entry name" value="dTDP_HR_like_SDR_e"/>
    <property type="match status" value="1"/>
</dbReference>
<evidence type="ECO:0000259" key="7">
    <source>
        <dbReference type="Pfam" id="PF04321"/>
    </source>
</evidence>
<dbReference type="GO" id="GO:0008831">
    <property type="term" value="F:dTDP-4-dehydrorhamnose reductase activity"/>
    <property type="evidence" value="ECO:0007669"/>
    <property type="project" value="UniProtKB-EC"/>
</dbReference>
<evidence type="ECO:0000256" key="3">
    <source>
        <dbReference type="ARBA" id="ARBA00012929"/>
    </source>
</evidence>
<dbReference type="InterPro" id="IPR036291">
    <property type="entry name" value="NAD(P)-bd_dom_sf"/>
</dbReference>
<dbReference type="Gene3D" id="3.90.25.10">
    <property type="entry name" value="UDP-galactose 4-epimerase, domain 1"/>
    <property type="match status" value="1"/>
</dbReference>
<dbReference type="STRING" id="1085623.GNIT_3091"/>
<comment type="pathway">
    <text evidence="1 6">Carbohydrate biosynthesis; dTDP-L-rhamnose biosynthesis.</text>
</comment>
<organism evidence="8 9">
    <name type="scientific">Glaciecola nitratireducens (strain JCM 12485 / KCTC 12276 / FR1064)</name>
    <dbReference type="NCBI Taxonomy" id="1085623"/>
    <lineage>
        <taxon>Bacteria</taxon>
        <taxon>Pseudomonadati</taxon>
        <taxon>Pseudomonadota</taxon>
        <taxon>Gammaproteobacteria</taxon>
        <taxon>Alteromonadales</taxon>
        <taxon>Alteromonadaceae</taxon>
        <taxon>Brumicola</taxon>
    </lineage>
</organism>
<dbReference type="PANTHER" id="PTHR10491">
    <property type="entry name" value="DTDP-4-DEHYDRORHAMNOSE REDUCTASE"/>
    <property type="match status" value="1"/>
</dbReference>
<gene>
    <name evidence="8" type="primary">rfbD</name>
    <name evidence="8" type="ordered locus">GNIT_3091</name>
</gene>
<name>G4QIN1_GLANF</name>
<dbReference type="HOGENOM" id="CLU_045518_1_2_6"/>
<dbReference type="KEGG" id="gni:GNIT_3091"/>
<dbReference type="UniPathway" id="UPA00281"/>
<keyword evidence="9" id="KW-1185">Reference proteome</keyword>
<dbReference type="RefSeq" id="WP_014110057.1">
    <property type="nucleotide sequence ID" value="NC_016041.1"/>
</dbReference>
<evidence type="ECO:0000256" key="4">
    <source>
        <dbReference type="ARBA" id="ARBA00017099"/>
    </source>
</evidence>
<dbReference type="AlphaFoldDB" id="G4QIN1"/>
<dbReference type="GO" id="GO:0009243">
    <property type="term" value="P:O antigen biosynthetic process"/>
    <property type="evidence" value="ECO:0007669"/>
    <property type="project" value="UniProtKB-UniPathway"/>
</dbReference>
<dbReference type="InterPro" id="IPR029903">
    <property type="entry name" value="RmlD-like-bd"/>
</dbReference>
<evidence type="ECO:0000256" key="5">
    <source>
        <dbReference type="ARBA" id="ARBA00048200"/>
    </source>
</evidence>